<accession>A0A8J1UBX7</accession>
<reference evidence="1" key="1">
    <citation type="submission" date="2022-03" db="EMBL/GenBank/DDBJ databases">
        <authorList>
            <person name="Martin C."/>
        </authorList>
    </citation>
    <scope>NUCLEOTIDE SEQUENCE</scope>
</reference>
<organism evidence="1 2">
    <name type="scientific">Owenia fusiformis</name>
    <name type="common">Polychaete worm</name>
    <dbReference type="NCBI Taxonomy" id="6347"/>
    <lineage>
        <taxon>Eukaryota</taxon>
        <taxon>Metazoa</taxon>
        <taxon>Spiralia</taxon>
        <taxon>Lophotrochozoa</taxon>
        <taxon>Annelida</taxon>
        <taxon>Polychaeta</taxon>
        <taxon>Sedentaria</taxon>
        <taxon>Canalipalpata</taxon>
        <taxon>Sabellida</taxon>
        <taxon>Oweniida</taxon>
        <taxon>Oweniidae</taxon>
        <taxon>Owenia</taxon>
    </lineage>
</organism>
<dbReference type="EMBL" id="CAIIXF020000006">
    <property type="protein sequence ID" value="CAH1785537.1"/>
    <property type="molecule type" value="Genomic_DNA"/>
</dbReference>
<keyword evidence="2" id="KW-1185">Reference proteome</keyword>
<evidence type="ECO:0000313" key="1">
    <source>
        <dbReference type="EMBL" id="CAH1785537.1"/>
    </source>
</evidence>
<name>A0A8J1UBX7_OWEFU</name>
<dbReference type="SMART" id="SM00473">
    <property type="entry name" value="PAN_AP"/>
    <property type="match status" value="2"/>
</dbReference>
<dbReference type="Pfam" id="PF00024">
    <property type="entry name" value="PAN_1"/>
    <property type="match status" value="1"/>
</dbReference>
<comment type="caution">
    <text evidence="1">The sequence shown here is derived from an EMBL/GenBank/DDBJ whole genome shotgun (WGS) entry which is preliminary data.</text>
</comment>
<proteinExistence type="predicted"/>
<dbReference type="AlphaFoldDB" id="A0A8J1UBX7"/>
<evidence type="ECO:0000313" key="2">
    <source>
        <dbReference type="Proteomes" id="UP000749559"/>
    </source>
</evidence>
<protein>
    <submittedName>
        <fullName evidence="1">Uncharacterized protein</fullName>
    </submittedName>
</protein>
<dbReference type="Proteomes" id="UP000749559">
    <property type="component" value="Unassembled WGS sequence"/>
</dbReference>
<gene>
    <name evidence="1" type="ORF">OFUS_LOCUS11579</name>
</gene>
<dbReference type="InterPro" id="IPR003609">
    <property type="entry name" value="Pan_app"/>
</dbReference>
<sequence length="238" mass="26933">MATTRLIAPLLVIFVLLKESDQAVTHTSPYKCDHYRQSFETNLCFRDAIEPPILTEIVDSVSNCQTKCTQLADRSVVGKVDYKCEGFQVIPQENGNAICSLYSSSTLNVIDLFAMTNTPGCRIYQKIERTSQNGCVAIQFPYHFTWSGTEVSGYSTKEECIEGCLADSLCESADWDHNLGKCYYFDPSKKIYMLPTTNYITKSWKVCPGDCDCIPVYDTATVTTLLRWECKNPRYTYP</sequence>